<dbReference type="Pfam" id="PF00043">
    <property type="entry name" value="GST_C"/>
    <property type="match status" value="1"/>
</dbReference>
<dbReference type="InterPro" id="IPR004045">
    <property type="entry name" value="Glutathione_S-Trfase_N"/>
</dbReference>
<dbReference type="SUPFAM" id="SSF47616">
    <property type="entry name" value="GST C-terminal domain-like"/>
    <property type="match status" value="1"/>
</dbReference>
<dbReference type="Pfam" id="PF13417">
    <property type="entry name" value="GST_N_3"/>
    <property type="match status" value="1"/>
</dbReference>
<sequence length="245" mass="27491">MPLDLYYFLPSPPCRAVLLAGKAVGVRLNLLEVCLLTGDKTPEFREVRRVNPLQTVPTLNDDGFILYESRAIMRYLFNAYGKDDSLYPTDPRARAIVDQRLDFDAGTLIEKWRGCVRPVIHWNAKSISDDAKKQLKEIFQVLDGFIEACGGYCAGDHLTLADFSIIPIVSGAEMSHRRSGKFPRILLDSNSSSRCGKGLELVDLSEMKHLSEWLARCKQEMPGYEETNGKGTDAFVQIVRSKMAV</sequence>
<gene>
    <name evidence="4" type="ORF">DSTB1V02_LOCUS3120</name>
</gene>
<dbReference type="SUPFAM" id="SSF52833">
    <property type="entry name" value="Thioredoxin-like"/>
    <property type="match status" value="1"/>
</dbReference>
<dbReference type="PANTHER" id="PTHR43969:SF9">
    <property type="entry name" value="GLUTATHIONE S TRANSFERASE D10, ISOFORM A-RELATED"/>
    <property type="match status" value="1"/>
</dbReference>
<name>A0A7R8X371_9CRUS</name>
<dbReference type="EMBL" id="CAJPEV010000383">
    <property type="protein sequence ID" value="CAG0884690.1"/>
    <property type="molecule type" value="Genomic_DNA"/>
</dbReference>
<dbReference type="InterPro" id="IPR040079">
    <property type="entry name" value="Glutathione_S-Trfase"/>
</dbReference>
<dbReference type="EMBL" id="LR899900">
    <property type="protein sequence ID" value="CAD7243187.1"/>
    <property type="molecule type" value="Genomic_DNA"/>
</dbReference>
<dbReference type="InterPro" id="IPR036282">
    <property type="entry name" value="Glutathione-S-Trfase_C_sf"/>
</dbReference>
<dbReference type="PROSITE" id="PS50404">
    <property type="entry name" value="GST_NTER"/>
    <property type="match status" value="1"/>
</dbReference>
<dbReference type="OrthoDB" id="422574at2759"/>
<dbReference type="GO" id="GO:0006749">
    <property type="term" value="P:glutathione metabolic process"/>
    <property type="evidence" value="ECO:0007669"/>
    <property type="project" value="TreeGrafter"/>
</dbReference>
<dbReference type="Gene3D" id="1.20.1050.10">
    <property type="match status" value="2"/>
</dbReference>
<dbReference type="SFLD" id="SFLDG00358">
    <property type="entry name" value="Main_(cytGST)"/>
    <property type="match status" value="1"/>
</dbReference>
<feature type="domain" description="GST N-terminal" evidence="2">
    <location>
        <begin position="1"/>
        <end position="84"/>
    </location>
</feature>
<evidence type="ECO:0000259" key="2">
    <source>
        <dbReference type="PROSITE" id="PS50404"/>
    </source>
</evidence>
<dbReference type="PANTHER" id="PTHR43969">
    <property type="entry name" value="GLUTATHIONE S TRANSFERASE D10, ISOFORM A-RELATED"/>
    <property type="match status" value="1"/>
</dbReference>
<dbReference type="InterPro" id="IPR004046">
    <property type="entry name" value="GST_C"/>
</dbReference>
<evidence type="ECO:0000259" key="3">
    <source>
        <dbReference type="PROSITE" id="PS50405"/>
    </source>
</evidence>
<dbReference type="InterPro" id="IPR036249">
    <property type="entry name" value="Thioredoxin-like_sf"/>
</dbReference>
<evidence type="ECO:0000256" key="1">
    <source>
        <dbReference type="ARBA" id="ARBA00011738"/>
    </source>
</evidence>
<dbReference type="SFLD" id="SFLDS00019">
    <property type="entry name" value="Glutathione_Transferase_(cytos"/>
    <property type="match status" value="1"/>
</dbReference>
<protein>
    <recommendedName>
        <fullName evidence="6">Glutathione S-transferase</fullName>
    </recommendedName>
</protein>
<evidence type="ECO:0000313" key="4">
    <source>
        <dbReference type="EMBL" id="CAD7243187.1"/>
    </source>
</evidence>
<dbReference type="InterPro" id="IPR010987">
    <property type="entry name" value="Glutathione-S-Trfase_C-like"/>
</dbReference>
<comment type="subunit">
    <text evidence="1">Homodimer.</text>
</comment>
<reference evidence="4" key="1">
    <citation type="submission" date="2020-11" db="EMBL/GenBank/DDBJ databases">
        <authorList>
            <person name="Tran Van P."/>
        </authorList>
    </citation>
    <scope>NUCLEOTIDE SEQUENCE</scope>
</reference>
<dbReference type="Proteomes" id="UP000677054">
    <property type="component" value="Unassembled WGS sequence"/>
</dbReference>
<dbReference type="Gene3D" id="3.40.30.10">
    <property type="entry name" value="Glutaredoxin"/>
    <property type="match status" value="1"/>
</dbReference>
<accession>A0A7R8X371</accession>
<evidence type="ECO:0000313" key="5">
    <source>
        <dbReference type="Proteomes" id="UP000677054"/>
    </source>
</evidence>
<evidence type="ECO:0008006" key="6">
    <source>
        <dbReference type="Google" id="ProtNLM"/>
    </source>
</evidence>
<organism evidence="4">
    <name type="scientific">Darwinula stevensoni</name>
    <dbReference type="NCBI Taxonomy" id="69355"/>
    <lineage>
        <taxon>Eukaryota</taxon>
        <taxon>Metazoa</taxon>
        <taxon>Ecdysozoa</taxon>
        <taxon>Arthropoda</taxon>
        <taxon>Crustacea</taxon>
        <taxon>Oligostraca</taxon>
        <taxon>Ostracoda</taxon>
        <taxon>Podocopa</taxon>
        <taxon>Podocopida</taxon>
        <taxon>Darwinulocopina</taxon>
        <taxon>Darwinuloidea</taxon>
        <taxon>Darwinulidae</taxon>
        <taxon>Darwinula</taxon>
    </lineage>
</organism>
<dbReference type="PROSITE" id="PS50405">
    <property type="entry name" value="GST_CTER"/>
    <property type="match status" value="1"/>
</dbReference>
<feature type="domain" description="GST C-terminal" evidence="3">
    <location>
        <begin position="90"/>
        <end position="245"/>
    </location>
</feature>
<dbReference type="CDD" id="cd03177">
    <property type="entry name" value="GST_C_Delta_Epsilon"/>
    <property type="match status" value="1"/>
</dbReference>
<keyword evidence="5" id="KW-1185">Reference proteome</keyword>
<dbReference type="GO" id="GO:0004364">
    <property type="term" value="F:glutathione transferase activity"/>
    <property type="evidence" value="ECO:0007669"/>
    <property type="project" value="TreeGrafter"/>
</dbReference>
<proteinExistence type="predicted"/>
<dbReference type="AlphaFoldDB" id="A0A7R8X371"/>